<keyword evidence="1" id="KW-0812">Transmembrane</keyword>
<keyword evidence="2" id="KW-1185">Reference proteome</keyword>
<keyword evidence="1" id="KW-0472">Membrane</keyword>
<reference evidence="3" key="1">
    <citation type="submission" date="2016-11" db="UniProtKB">
        <authorList>
            <consortium name="WormBaseParasite"/>
        </authorList>
    </citation>
    <scope>IDENTIFICATION</scope>
</reference>
<organism evidence="2 3">
    <name type="scientific">Meloidogyne hapla</name>
    <name type="common">Root-knot nematode worm</name>
    <dbReference type="NCBI Taxonomy" id="6305"/>
    <lineage>
        <taxon>Eukaryota</taxon>
        <taxon>Metazoa</taxon>
        <taxon>Ecdysozoa</taxon>
        <taxon>Nematoda</taxon>
        <taxon>Chromadorea</taxon>
        <taxon>Rhabditida</taxon>
        <taxon>Tylenchina</taxon>
        <taxon>Tylenchomorpha</taxon>
        <taxon>Tylenchoidea</taxon>
        <taxon>Meloidogynidae</taxon>
        <taxon>Meloidogyninae</taxon>
        <taxon>Meloidogyne</taxon>
    </lineage>
</organism>
<dbReference type="Proteomes" id="UP000095281">
    <property type="component" value="Unplaced"/>
</dbReference>
<sequence length="82" mass="9426">MKTKLFIIILEGLYVGGSLISTFVPAALEVAGLLPVYDSDFFNSTNESEILKIFNERDLMSDEYFQQLTNELINHLMEEFEE</sequence>
<feature type="transmembrane region" description="Helical" evidence="1">
    <location>
        <begin position="12"/>
        <end position="37"/>
    </location>
</feature>
<dbReference type="WBParaSite" id="MhA1_Contig1225.frz3.gene9">
    <property type="protein sequence ID" value="MhA1_Contig1225.frz3.gene9"/>
    <property type="gene ID" value="MhA1_Contig1225.frz3.gene9"/>
</dbReference>
<proteinExistence type="predicted"/>
<evidence type="ECO:0000313" key="3">
    <source>
        <dbReference type="WBParaSite" id="MhA1_Contig1225.frz3.gene9"/>
    </source>
</evidence>
<accession>A0A1I8B253</accession>
<keyword evidence="1" id="KW-1133">Transmembrane helix</keyword>
<protein>
    <submittedName>
        <fullName evidence="3">Glycosyltransferase family 1 protein</fullName>
    </submittedName>
</protein>
<dbReference type="AlphaFoldDB" id="A0A1I8B253"/>
<evidence type="ECO:0000313" key="2">
    <source>
        <dbReference type="Proteomes" id="UP000095281"/>
    </source>
</evidence>
<evidence type="ECO:0000256" key="1">
    <source>
        <dbReference type="SAM" id="Phobius"/>
    </source>
</evidence>
<name>A0A1I8B253_MELHA</name>